<proteinExistence type="predicted"/>
<dbReference type="Gene3D" id="3.10.20.310">
    <property type="entry name" value="membrane protein fhac"/>
    <property type="match status" value="1"/>
</dbReference>
<dbReference type="PANTHER" id="PTHR37820:SF1">
    <property type="entry name" value="CELL DIVISION PROTEIN FTSQ"/>
    <property type="match status" value="1"/>
</dbReference>
<dbReference type="RefSeq" id="WP_031572904.1">
    <property type="nucleotide sequence ID" value="NZ_FNDZ01000001.1"/>
</dbReference>
<dbReference type="GO" id="GO:0051301">
    <property type="term" value="P:cell division"/>
    <property type="evidence" value="ECO:0007669"/>
    <property type="project" value="UniProtKB-KW"/>
</dbReference>
<dbReference type="PANTHER" id="PTHR37820">
    <property type="entry name" value="CELL DIVISION PROTEIN DIVIB"/>
    <property type="match status" value="1"/>
</dbReference>
<dbReference type="GO" id="GO:0005886">
    <property type="term" value="C:plasma membrane"/>
    <property type="evidence" value="ECO:0007669"/>
    <property type="project" value="TreeGrafter"/>
</dbReference>
<comment type="subcellular location">
    <subcellularLocation>
        <location evidence="1">Membrane</location>
    </subcellularLocation>
</comment>
<dbReference type="PROSITE" id="PS51779">
    <property type="entry name" value="POTRA"/>
    <property type="match status" value="1"/>
</dbReference>
<dbReference type="AlphaFoldDB" id="A0A1G8G9X0"/>
<name>A0A1G8G9X0_9CLOT</name>
<keyword evidence="4 9" id="KW-0812">Transmembrane</keyword>
<feature type="compositionally biased region" description="Acidic residues" evidence="8">
    <location>
        <begin position="264"/>
        <end position="275"/>
    </location>
</feature>
<evidence type="ECO:0000256" key="7">
    <source>
        <dbReference type="ARBA" id="ARBA00023306"/>
    </source>
</evidence>
<accession>A0A1G8G9X0</accession>
<feature type="domain" description="POTRA" evidence="10">
    <location>
        <begin position="43"/>
        <end position="111"/>
    </location>
</feature>
<organism evidence="11 12">
    <name type="scientific">Proteiniclasticum ruminis</name>
    <dbReference type="NCBI Taxonomy" id="398199"/>
    <lineage>
        <taxon>Bacteria</taxon>
        <taxon>Bacillati</taxon>
        <taxon>Bacillota</taxon>
        <taxon>Clostridia</taxon>
        <taxon>Eubacteriales</taxon>
        <taxon>Clostridiaceae</taxon>
        <taxon>Proteiniclasticum</taxon>
    </lineage>
</organism>
<evidence type="ECO:0000256" key="1">
    <source>
        <dbReference type="ARBA" id="ARBA00004370"/>
    </source>
</evidence>
<gene>
    <name evidence="11" type="ORF">SAMN05421804_101189</name>
</gene>
<feature type="transmembrane region" description="Helical" evidence="9">
    <location>
        <begin position="21"/>
        <end position="38"/>
    </location>
</feature>
<evidence type="ECO:0000256" key="4">
    <source>
        <dbReference type="ARBA" id="ARBA00022692"/>
    </source>
</evidence>
<dbReference type="Pfam" id="PF08478">
    <property type="entry name" value="POTRA_1"/>
    <property type="match status" value="1"/>
</dbReference>
<keyword evidence="5 9" id="KW-1133">Transmembrane helix</keyword>
<evidence type="ECO:0000256" key="8">
    <source>
        <dbReference type="SAM" id="MobiDB-lite"/>
    </source>
</evidence>
<evidence type="ECO:0000256" key="6">
    <source>
        <dbReference type="ARBA" id="ARBA00023136"/>
    </source>
</evidence>
<sequence>MSLKEIQERIERKKRRRRKRILTVLLVLVIAGVIGFLLKAPYFTVGKVTVSGQVEIPKGFVEESAKSLFGENIFLMNTQAITEHLKKHPYFSSAEIKRVLPNGISIKVKEHTAKVNYYSNGVYSLLTETGKLLDVGANPIEGVTLIDARPLPELGGNIYEDAPEKMRILETFVVLHERNTSVVELSVLDLTESSNIKTYYHDTEIRLGYGDSLKEKLNAAINIILSGHLDEVKGYLDLAYADDPVIFDEGRITTPSEDGTSGEGEQEQEEEGNEE</sequence>
<feature type="region of interest" description="Disordered" evidence="8">
    <location>
        <begin position="249"/>
        <end position="275"/>
    </location>
</feature>
<keyword evidence="3 11" id="KW-0132">Cell division</keyword>
<dbReference type="EMBL" id="FNDZ01000001">
    <property type="protein sequence ID" value="SDH91198.1"/>
    <property type="molecule type" value="Genomic_DNA"/>
</dbReference>
<evidence type="ECO:0000313" key="11">
    <source>
        <dbReference type="EMBL" id="SDH91198.1"/>
    </source>
</evidence>
<evidence type="ECO:0000256" key="9">
    <source>
        <dbReference type="SAM" id="Phobius"/>
    </source>
</evidence>
<dbReference type="InterPro" id="IPR034746">
    <property type="entry name" value="POTRA"/>
</dbReference>
<evidence type="ECO:0000259" key="10">
    <source>
        <dbReference type="PROSITE" id="PS51779"/>
    </source>
</evidence>
<keyword evidence="6 9" id="KW-0472">Membrane</keyword>
<dbReference type="InterPro" id="IPR013685">
    <property type="entry name" value="POTRA_FtsQ_type"/>
</dbReference>
<dbReference type="InterPro" id="IPR050487">
    <property type="entry name" value="FtsQ_DivIB"/>
</dbReference>
<dbReference type="Proteomes" id="UP000183255">
    <property type="component" value="Unassembled WGS sequence"/>
</dbReference>
<evidence type="ECO:0000256" key="5">
    <source>
        <dbReference type="ARBA" id="ARBA00022989"/>
    </source>
</evidence>
<reference evidence="11 12" key="1">
    <citation type="submission" date="2016-10" db="EMBL/GenBank/DDBJ databases">
        <authorList>
            <person name="de Groot N.N."/>
        </authorList>
    </citation>
    <scope>NUCLEOTIDE SEQUENCE [LARGE SCALE GENOMIC DNA]</scope>
    <source>
        <strain evidence="11 12">CGMCC 1.5058</strain>
    </source>
</reference>
<keyword evidence="7" id="KW-0131">Cell cycle</keyword>
<evidence type="ECO:0000313" key="12">
    <source>
        <dbReference type="Proteomes" id="UP000183255"/>
    </source>
</evidence>
<evidence type="ECO:0000256" key="2">
    <source>
        <dbReference type="ARBA" id="ARBA00022475"/>
    </source>
</evidence>
<keyword evidence="2" id="KW-1003">Cell membrane</keyword>
<evidence type="ECO:0000256" key="3">
    <source>
        <dbReference type="ARBA" id="ARBA00022618"/>
    </source>
</evidence>
<protein>
    <submittedName>
        <fullName evidence="11">Cell division protein FtsQ</fullName>
    </submittedName>
</protein>